<comment type="caution">
    <text evidence="2">The sequence shown here is derived from an EMBL/GenBank/DDBJ whole genome shotgun (WGS) entry which is preliminary data.</text>
</comment>
<sequence>MHLTVSSVSPSKPSAHTPNTVAAQSSRLIASLRDLEGSPRACGAAASVSLLPPPSCTCAERPTVSAGISSNALSWYSAVLSTWWKSHRISSRGSGDSSRSVHLAGLNSQKPIVAPYESQMKDWKTPMHTMKPTNAYAACFCSGCACWSGGESASSVSVGIAKMA</sequence>
<name>A0AB34K8I2_PRYPA</name>
<proteinExistence type="predicted"/>
<reference evidence="2 3" key="1">
    <citation type="journal article" date="2024" name="Science">
        <title>Giant polyketide synthase enzymes in the biosynthesis of giant marine polyether toxins.</title>
        <authorList>
            <person name="Fallon T.R."/>
            <person name="Shende V.V."/>
            <person name="Wierzbicki I.H."/>
            <person name="Pendleton A.L."/>
            <person name="Watervoot N.F."/>
            <person name="Auber R.P."/>
            <person name="Gonzalez D.J."/>
            <person name="Wisecaver J.H."/>
            <person name="Moore B.S."/>
        </authorList>
    </citation>
    <scope>NUCLEOTIDE SEQUENCE [LARGE SCALE GENOMIC DNA]</scope>
    <source>
        <strain evidence="2 3">12B1</strain>
    </source>
</reference>
<dbReference type="EMBL" id="JBGBPQ010000001">
    <property type="protein sequence ID" value="KAL1530804.1"/>
    <property type="molecule type" value="Genomic_DNA"/>
</dbReference>
<accession>A0AB34K8I2</accession>
<gene>
    <name evidence="2" type="ORF">AB1Y20_001700</name>
</gene>
<keyword evidence="3" id="KW-1185">Reference proteome</keyword>
<organism evidence="2 3">
    <name type="scientific">Prymnesium parvum</name>
    <name type="common">Toxic golden alga</name>
    <dbReference type="NCBI Taxonomy" id="97485"/>
    <lineage>
        <taxon>Eukaryota</taxon>
        <taxon>Haptista</taxon>
        <taxon>Haptophyta</taxon>
        <taxon>Prymnesiophyceae</taxon>
        <taxon>Prymnesiales</taxon>
        <taxon>Prymnesiaceae</taxon>
        <taxon>Prymnesium</taxon>
    </lineage>
</organism>
<protein>
    <submittedName>
        <fullName evidence="2">Uncharacterized protein</fullName>
    </submittedName>
</protein>
<dbReference type="Proteomes" id="UP001515480">
    <property type="component" value="Unassembled WGS sequence"/>
</dbReference>
<evidence type="ECO:0000313" key="3">
    <source>
        <dbReference type="Proteomes" id="UP001515480"/>
    </source>
</evidence>
<feature type="region of interest" description="Disordered" evidence="1">
    <location>
        <begin position="1"/>
        <end position="22"/>
    </location>
</feature>
<dbReference type="AlphaFoldDB" id="A0AB34K8I2"/>
<evidence type="ECO:0000256" key="1">
    <source>
        <dbReference type="SAM" id="MobiDB-lite"/>
    </source>
</evidence>
<evidence type="ECO:0000313" key="2">
    <source>
        <dbReference type="EMBL" id="KAL1530804.1"/>
    </source>
</evidence>